<dbReference type="Pfam" id="PF20256">
    <property type="entry name" value="MoCoBD_2"/>
    <property type="match status" value="1"/>
</dbReference>
<dbReference type="PANTHER" id="PTHR11908:SF132">
    <property type="entry name" value="ALDEHYDE OXIDASE 1-RELATED"/>
    <property type="match status" value="1"/>
</dbReference>
<organism evidence="4 5">
    <name type="scientific">Bradyrhizobium canariense</name>
    <dbReference type="NCBI Taxonomy" id="255045"/>
    <lineage>
        <taxon>Bacteria</taxon>
        <taxon>Pseudomonadati</taxon>
        <taxon>Pseudomonadota</taxon>
        <taxon>Alphaproteobacteria</taxon>
        <taxon>Hyphomicrobiales</taxon>
        <taxon>Nitrobacteraceae</taxon>
        <taxon>Bradyrhizobium</taxon>
    </lineage>
</organism>
<dbReference type="PANTHER" id="PTHR11908">
    <property type="entry name" value="XANTHINE DEHYDROGENASE"/>
    <property type="match status" value="1"/>
</dbReference>
<dbReference type="InterPro" id="IPR000674">
    <property type="entry name" value="Ald_Oxase/Xan_DH_a/b"/>
</dbReference>
<dbReference type="Pfam" id="PF01315">
    <property type="entry name" value="Ald_Xan_dh_C"/>
    <property type="match status" value="1"/>
</dbReference>
<evidence type="ECO:0000256" key="1">
    <source>
        <dbReference type="ARBA" id="ARBA00022505"/>
    </source>
</evidence>
<keyword evidence="5" id="KW-1185">Reference proteome</keyword>
<feature type="domain" description="Aldehyde oxidase/xanthine dehydrogenase a/b hammerhead" evidence="3">
    <location>
        <begin position="38"/>
        <end position="147"/>
    </location>
</feature>
<dbReference type="Pfam" id="PF02738">
    <property type="entry name" value="MoCoBD_1"/>
    <property type="match status" value="1"/>
</dbReference>
<protein>
    <submittedName>
        <fullName evidence="4">Xanthine dehydrogenase, molybdenum binding subunit apoprotein</fullName>
    </submittedName>
</protein>
<keyword evidence="2" id="KW-0560">Oxidoreductase</keyword>
<accession>A0A1H1ST32</accession>
<dbReference type="GO" id="GO:0005506">
    <property type="term" value="F:iron ion binding"/>
    <property type="evidence" value="ECO:0007669"/>
    <property type="project" value="InterPro"/>
</dbReference>
<dbReference type="Gene3D" id="3.90.1170.50">
    <property type="entry name" value="Aldehyde oxidase/xanthine dehydrogenase, a/b hammerhead"/>
    <property type="match status" value="1"/>
</dbReference>
<reference evidence="5" key="1">
    <citation type="submission" date="2016-10" db="EMBL/GenBank/DDBJ databases">
        <authorList>
            <person name="Varghese N."/>
            <person name="Submissions S."/>
        </authorList>
    </citation>
    <scope>NUCLEOTIDE SEQUENCE [LARGE SCALE GENOMIC DNA]</scope>
    <source>
        <strain evidence="5">GAS369</strain>
    </source>
</reference>
<evidence type="ECO:0000259" key="3">
    <source>
        <dbReference type="SMART" id="SM01008"/>
    </source>
</evidence>
<gene>
    <name evidence="4" type="ORF">SAMN05444158_2278</name>
</gene>
<dbReference type="InterPro" id="IPR008274">
    <property type="entry name" value="AldOxase/xan_DH_MoCoBD1"/>
</dbReference>
<sequence>MVRRPASMTMELDVSETTSPTEGIGARVLRKEDARHLRGRGQFVGDLFMAGLQEVAFLRSPVAHARIVSRTRPAGHDHAIFFLDDLKGVLPIVTRSSIPGYKVSDYPVLAREKVRFVGEPVAMCVSKNRAAAEDLTELVEVDYDELPAIVSCNGGRKADAVQLHDSWGDNLFLETSFDSGIGAIAATAPVVVDLDVSCARQTMHPLEGKGVLAFWDHRAGQLVVHTSTQVPHLIRAGLAECLGLPQAVIRVIAPDVGGGFGYKCLLQPEEIAVAWLATTYKTPFRWTEDRREHLVAGANARQHHYKIKAYADTRGKLLGLDAEVSVDTGAYSVWPFTACLEAAQAGGNLPGPYHLTAYRAKVFSVATNKPPFAPYRGVARPGVCFAMEQTIDAIAKAVGREAWEVRAENLVAASAMPYTNITNKHYDSGDYPGALLEAKEMIGLDAFRAGARRDALGRYLGVGFASYTEQSAHGTKVFAAWGLPLVPGFDQAFVKLTPDGALEVRSGIHTIGQGLETTLAQIAGEVTGVPYKDIRVTLGDTATTPFSTGAYASRGIVMTGGAVARAAEVVALRIKAIAAHLLQVGPNAVAFKNGRIHAGEASVSYEDIGRAWYIRPDQLPDDVDRGGLEATEGYKPQVDGGVFSYASHAVRVAVDPETGLVEILDYVIVEDCGKMVNPMIVEGQTYGGAAQGVGTALFEESPYDDSGQPLASTLLDYILPGPVELPKFRIAHRETLSPYSKFGIKGVGEGGAIAPPAAIINAINDALAPLNATLRDAPMSPTRILKAIAAAKTTAKAAAVAQVGGRVSA</sequence>
<dbReference type="InterPro" id="IPR037165">
    <property type="entry name" value="AldOxase/xan_DH_Mopterin-bd_sf"/>
</dbReference>
<dbReference type="EMBL" id="LT629750">
    <property type="protein sequence ID" value="SDS51003.1"/>
    <property type="molecule type" value="Genomic_DNA"/>
</dbReference>
<evidence type="ECO:0000313" key="5">
    <source>
        <dbReference type="Proteomes" id="UP000243904"/>
    </source>
</evidence>
<keyword evidence="1" id="KW-0500">Molybdenum</keyword>
<dbReference type="Gene3D" id="3.30.365.10">
    <property type="entry name" value="Aldehyde oxidase/xanthine dehydrogenase, molybdopterin binding domain"/>
    <property type="match status" value="4"/>
</dbReference>
<dbReference type="SUPFAM" id="SSF54665">
    <property type="entry name" value="CO dehydrogenase molybdoprotein N-domain-like"/>
    <property type="match status" value="1"/>
</dbReference>
<dbReference type="GO" id="GO:0016491">
    <property type="term" value="F:oxidoreductase activity"/>
    <property type="evidence" value="ECO:0007669"/>
    <property type="project" value="UniProtKB-KW"/>
</dbReference>
<evidence type="ECO:0000313" key="4">
    <source>
        <dbReference type="EMBL" id="SDS51003.1"/>
    </source>
</evidence>
<proteinExistence type="predicted"/>
<dbReference type="SMART" id="SM01008">
    <property type="entry name" value="Ald_Xan_dh_C"/>
    <property type="match status" value="1"/>
</dbReference>
<dbReference type="InterPro" id="IPR046867">
    <property type="entry name" value="AldOxase/xan_DH_MoCoBD2"/>
</dbReference>
<dbReference type="InterPro" id="IPR036856">
    <property type="entry name" value="Ald_Oxase/Xan_DH_a/b_sf"/>
</dbReference>
<dbReference type="InterPro" id="IPR016208">
    <property type="entry name" value="Ald_Oxase/xanthine_DH-like"/>
</dbReference>
<dbReference type="Proteomes" id="UP000243904">
    <property type="component" value="Chromosome I"/>
</dbReference>
<dbReference type="SUPFAM" id="SSF56003">
    <property type="entry name" value="Molybdenum cofactor-binding domain"/>
    <property type="match status" value="1"/>
</dbReference>
<name>A0A1H1ST32_9BRAD</name>
<evidence type="ECO:0000256" key="2">
    <source>
        <dbReference type="ARBA" id="ARBA00023002"/>
    </source>
</evidence>
<dbReference type="AlphaFoldDB" id="A0A1H1ST32"/>